<dbReference type="PANTHER" id="PTHR43273">
    <property type="entry name" value="ANAEROBIC SULFATASE-MATURATING ENZYME HOMOLOG ASLB-RELATED"/>
    <property type="match status" value="1"/>
</dbReference>
<evidence type="ECO:0000256" key="3">
    <source>
        <dbReference type="ARBA" id="ARBA00022723"/>
    </source>
</evidence>
<evidence type="ECO:0000256" key="2">
    <source>
        <dbReference type="ARBA" id="ARBA00022691"/>
    </source>
</evidence>
<organism evidence="9 10">
    <name type="scientific">Hominilimicola fabiformis</name>
    <dbReference type="NCBI Taxonomy" id="2885356"/>
    <lineage>
        <taxon>Bacteria</taxon>
        <taxon>Bacillati</taxon>
        <taxon>Bacillota</taxon>
        <taxon>Clostridia</taxon>
        <taxon>Eubacteriales</taxon>
        <taxon>Oscillospiraceae</taxon>
        <taxon>Hominilimicola</taxon>
    </lineage>
</organism>
<evidence type="ECO:0000259" key="7">
    <source>
        <dbReference type="Pfam" id="PF04055"/>
    </source>
</evidence>
<evidence type="ECO:0000256" key="5">
    <source>
        <dbReference type="ARBA" id="ARBA00023014"/>
    </source>
</evidence>
<gene>
    <name evidence="9" type="ORF">LKE05_13255</name>
</gene>
<sequence length="384" mass="44256">MINKNDLISIIVKPTNACNLRCKHCYHAGTGYDNEQMSDKMLEKLISSSVPHFSGIHYIWHGGEPLSMPLTFYKRALELEQKYKHNPNQNIKNSMQSNGTYVTEDVAKFIADNNILIGFSFEGPYNDFLRSHTNMTLKGYENLKKYNIIPGTIAVVGKHNINNLIDVYEYFRNKNQPLKLNTIFASGSAKENEDILLTDPEYYAEKICELFDLWLFDTTTGISISPFYSYAQSVISGKPKYCTHSSCLKHWLSVHSNGDIYPCGRYYPEEYRLGNIMDFNDLHDVFETKIYKNIINKSAIRKQKCREQCNVYHLCNGGCLNESILAGGIENIPEFSCTAFSIIISHIKTRMQEAISRGIEFENIYNKYIRNIIKKRLEMNKNVK</sequence>
<dbReference type="EMBL" id="JAJEQM010000025">
    <property type="protein sequence ID" value="MCC2211749.1"/>
    <property type="molecule type" value="Genomic_DNA"/>
</dbReference>
<comment type="similarity">
    <text evidence="6">Belongs to the radical SAM superfamily. Anaerobic sulfatase-maturating enzyme family.</text>
</comment>
<dbReference type="Pfam" id="PF04055">
    <property type="entry name" value="Radical_SAM"/>
    <property type="match status" value="1"/>
</dbReference>
<dbReference type="AlphaFoldDB" id="A0AAE3JAE4"/>
<dbReference type="InterPro" id="IPR007197">
    <property type="entry name" value="rSAM"/>
</dbReference>
<evidence type="ECO:0000259" key="8">
    <source>
        <dbReference type="Pfam" id="PF13186"/>
    </source>
</evidence>
<accession>A0AAE3JAE4</accession>
<keyword evidence="5" id="KW-0411">Iron-sulfur</keyword>
<evidence type="ECO:0000256" key="1">
    <source>
        <dbReference type="ARBA" id="ARBA00001966"/>
    </source>
</evidence>
<dbReference type="NCBIfam" id="TIGR04085">
    <property type="entry name" value="rSAM_more_4Fe4S"/>
    <property type="match status" value="1"/>
</dbReference>
<dbReference type="SFLD" id="SFLDG01067">
    <property type="entry name" value="SPASM/twitch_domain_containing"/>
    <property type="match status" value="1"/>
</dbReference>
<dbReference type="InterPro" id="IPR013785">
    <property type="entry name" value="Aldolase_TIM"/>
</dbReference>
<protein>
    <submittedName>
        <fullName evidence="9">Radical SAM protein</fullName>
    </submittedName>
</protein>
<dbReference type="Proteomes" id="UP001198242">
    <property type="component" value="Unassembled WGS sequence"/>
</dbReference>
<keyword evidence="3" id="KW-0479">Metal-binding</keyword>
<evidence type="ECO:0000313" key="9">
    <source>
        <dbReference type="EMBL" id="MCC2211749.1"/>
    </source>
</evidence>
<dbReference type="GO" id="GO:0051536">
    <property type="term" value="F:iron-sulfur cluster binding"/>
    <property type="evidence" value="ECO:0007669"/>
    <property type="project" value="UniProtKB-KW"/>
</dbReference>
<keyword evidence="2" id="KW-0949">S-adenosyl-L-methionine</keyword>
<keyword evidence="4" id="KW-0408">Iron</keyword>
<dbReference type="InterPro" id="IPR058240">
    <property type="entry name" value="rSAM_sf"/>
</dbReference>
<dbReference type="Pfam" id="PF13186">
    <property type="entry name" value="SPASM"/>
    <property type="match status" value="1"/>
</dbReference>
<dbReference type="CDD" id="cd01335">
    <property type="entry name" value="Radical_SAM"/>
    <property type="match status" value="1"/>
</dbReference>
<feature type="domain" description="4Fe4S-binding SPASM" evidence="8">
    <location>
        <begin position="248"/>
        <end position="310"/>
    </location>
</feature>
<dbReference type="PANTHER" id="PTHR43273:SF3">
    <property type="entry name" value="ANAEROBIC SULFATASE-MATURATING ENZYME HOMOLOG ASLB-RELATED"/>
    <property type="match status" value="1"/>
</dbReference>
<feature type="domain" description="Radical SAM core" evidence="7">
    <location>
        <begin position="13"/>
        <end position="169"/>
    </location>
</feature>
<dbReference type="GO" id="GO:0046872">
    <property type="term" value="F:metal ion binding"/>
    <property type="evidence" value="ECO:0007669"/>
    <property type="project" value="UniProtKB-KW"/>
</dbReference>
<dbReference type="InterPro" id="IPR023885">
    <property type="entry name" value="4Fe4S-binding_SPASM_dom"/>
</dbReference>
<comment type="caution">
    <text evidence="9">The sequence shown here is derived from an EMBL/GenBank/DDBJ whole genome shotgun (WGS) entry which is preliminary data.</text>
</comment>
<evidence type="ECO:0000256" key="6">
    <source>
        <dbReference type="ARBA" id="ARBA00023601"/>
    </source>
</evidence>
<evidence type="ECO:0000313" key="10">
    <source>
        <dbReference type="Proteomes" id="UP001198242"/>
    </source>
</evidence>
<dbReference type="InterPro" id="IPR023867">
    <property type="entry name" value="Sulphatase_maturase_rSAM"/>
</dbReference>
<dbReference type="GO" id="GO:0016491">
    <property type="term" value="F:oxidoreductase activity"/>
    <property type="evidence" value="ECO:0007669"/>
    <property type="project" value="InterPro"/>
</dbReference>
<dbReference type="SFLD" id="SFLDG01072">
    <property type="entry name" value="dehydrogenase_like"/>
    <property type="match status" value="1"/>
</dbReference>
<reference evidence="9 10" key="1">
    <citation type="submission" date="2021-10" db="EMBL/GenBank/DDBJ databases">
        <title>Anaerobic single-cell dispensing facilitates the cultivation of human gut bacteria.</title>
        <authorList>
            <person name="Afrizal A."/>
        </authorList>
    </citation>
    <scope>NUCLEOTIDE SEQUENCE [LARGE SCALE GENOMIC DNA]</scope>
    <source>
        <strain evidence="9 10">CLA-AA-H232</strain>
    </source>
</reference>
<evidence type="ECO:0000256" key="4">
    <source>
        <dbReference type="ARBA" id="ARBA00023004"/>
    </source>
</evidence>
<keyword evidence="10" id="KW-1185">Reference proteome</keyword>
<name>A0AAE3JAE4_9FIRM</name>
<dbReference type="SFLD" id="SFLDG01386">
    <property type="entry name" value="main_SPASM_domain-containing"/>
    <property type="match status" value="1"/>
</dbReference>
<dbReference type="SFLD" id="SFLDS00029">
    <property type="entry name" value="Radical_SAM"/>
    <property type="match status" value="1"/>
</dbReference>
<proteinExistence type="inferred from homology"/>
<comment type="cofactor">
    <cofactor evidence="1">
        <name>[4Fe-4S] cluster</name>
        <dbReference type="ChEBI" id="CHEBI:49883"/>
    </cofactor>
</comment>
<dbReference type="SUPFAM" id="SSF102114">
    <property type="entry name" value="Radical SAM enzymes"/>
    <property type="match status" value="1"/>
</dbReference>
<dbReference type="Gene3D" id="3.20.20.70">
    <property type="entry name" value="Aldolase class I"/>
    <property type="match status" value="1"/>
</dbReference>
<dbReference type="RefSeq" id="WP_022230312.1">
    <property type="nucleotide sequence ID" value="NZ_JAJEQM010000025.1"/>
</dbReference>